<proteinExistence type="inferred from homology"/>
<dbReference type="GO" id="GO:0005829">
    <property type="term" value="C:cytosol"/>
    <property type="evidence" value="ECO:0007669"/>
    <property type="project" value="TreeGrafter"/>
</dbReference>
<evidence type="ECO:0000259" key="3">
    <source>
        <dbReference type="Pfam" id="PF02538"/>
    </source>
</evidence>
<dbReference type="InterPro" id="IPR008040">
    <property type="entry name" value="Hydant_A_N"/>
</dbReference>
<evidence type="ECO:0000313" key="7">
    <source>
        <dbReference type="Proteomes" id="UP001218188"/>
    </source>
</evidence>
<dbReference type="EMBL" id="JARJCM010000025">
    <property type="protein sequence ID" value="KAJ7039758.1"/>
    <property type="molecule type" value="Genomic_DNA"/>
</dbReference>
<feature type="domain" description="Acetophenone carboxylase-like C-terminal" evidence="5">
    <location>
        <begin position="509"/>
        <end position="677"/>
    </location>
</feature>
<comment type="caution">
    <text evidence="6">The sequence shown here is derived from an EMBL/GenBank/DDBJ whole genome shotgun (WGS) entry which is preliminary data.</text>
</comment>
<dbReference type="InterPro" id="IPR002821">
    <property type="entry name" value="Hydantoinase_A"/>
</dbReference>
<reference evidence="6" key="1">
    <citation type="submission" date="2023-03" db="EMBL/GenBank/DDBJ databases">
        <title>Massive genome expansion in bonnet fungi (Mycena s.s.) driven by repeated elements and novel gene families across ecological guilds.</title>
        <authorList>
            <consortium name="Lawrence Berkeley National Laboratory"/>
            <person name="Harder C.B."/>
            <person name="Miyauchi S."/>
            <person name="Viragh M."/>
            <person name="Kuo A."/>
            <person name="Thoen E."/>
            <person name="Andreopoulos B."/>
            <person name="Lu D."/>
            <person name="Skrede I."/>
            <person name="Drula E."/>
            <person name="Henrissat B."/>
            <person name="Morin E."/>
            <person name="Kohler A."/>
            <person name="Barry K."/>
            <person name="LaButti K."/>
            <person name="Morin E."/>
            <person name="Salamov A."/>
            <person name="Lipzen A."/>
            <person name="Mereny Z."/>
            <person name="Hegedus B."/>
            <person name="Baldrian P."/>
            <person name="Stursova M."/>
            <person name="Weitz H."/>
            <person name="Taylor A."/>
            <person name="Grigoriev I.V."/>
            <person name="Nagy L.G."/>
            <person name="Martin F."/>
            <person name="Kauserud H."/>
        </authorList>
    </citation>
    <scope>NUCLEOTIDE SEQUENCE</scope>
    <source>
        <strain evidence="6">CBHHK200</strain>
    </source>
</reference>
<feature type="domain" description="Hydantoinase A/oxoprolinase" evidence="2">
    <location>
        <begin position="211"/>
        <end position="495"/>
    </location>
</feature>
<evidence type="ECO:0000259" key="5">
    <source>
        <dbReference type="Pfam" id="PF19278"/>
    </source>
</evidence>
<dbReference type="Pfam" id="PF19278">
    <property type="entry name" value="Hydant_A_C"/>
    <property type="match status" value="1"/>
</dbReference>
<dbReference type="GO" id="GO:0017168">
    <property type="term" value="F:5-oxoprolinase (ATP-hydrolyzing) activity"/>
    <property type="evidence" value="ECO:0007669"/>
    <property type="project" value="TreeGrafter"/>
</dbReference>
<dbReference type="Pfam" id="PF05378">
    <property type="entry name" value="Hydant_A_N"/>
    <property type="match status" value="1"/>
</dbReference>
<comment type="similarity">
    <text evidence="1">Belongs to the oxoprolinase family.</text>
</comment>
<dbReference type="InterPro" id="IPR045079">
    <property type="entry name" value="Oxoprolinase-like"/>
</dbReference>
<evidence type="ECO:0000256" key="1">
    <source>
        <dbReference type="ARBA" id="ARBA00010403"/>
    </source>
</evidence>
<dbReference type="PANTHER" id="PTHR11365">
    <property type="entry name" value="5-OXOPROLINASE RELATED"/>
    <property type="match status" value="1"/>
</dbReference>
<feature type="domain" description="Hydantoinase B/oxoprolinase" evidence="3">
    <location>
        <begin position="706"/>
        <end position="1227"/>
    </location>
</feature>
<protein>
    <submittedName>
        <fullName evidence="6">Hydantoinase/oxoprolinase-domain-containing protein</fullName>
    </submittedName>
</protein>
<evidence type="ECO:0000259" key="4">
    <source>
        <dbReference type="Pfam" id="PF05378"/>
    </source>
</evidence>
<dbReference type="Pfam" id="PF02538">
    <property type="entry name" value="Hydantoinase_B"/>
    <property type="match status" value="1"/>
</dbReference>
<gene>
    <name evidence="6" type="ORF">C8F04DRAFT_1032769</name>
</gene>
<name>A0AAD6X5E4_9AGAR</name>
<evidence type="ECO:0000259" key="2">
    <source>
        <dbReference type="Pfam" id="PF01968"/>
    </source>
</evidence>
<dbReference type="InterPro" id="IPR049517">
    <property type="entry name" value="ACX-like_C"/>
</dbReference>
<feature type="domain" description="Hydantoinase/oxoprolinase N-terminal" evidence="4">
    <location>
        <begin position="8"/>
        <end position="190"/>
    </location>
</feature>
<evidence type="ECO:0000313" key="6">
    <source>
        <dbReference type="EMBL" id="KAJ7039758.1"/>
    </source>
</evidence>
<organism evidence="6 7">
    <name type="scientific">Mycena alexandri</name>
    <dbReference type="NCBI Taxonomy" id="1745969"/>
    <lineage>
        <taxon>Eukaryota</taxon>
        <taxon>Fungi</taxon>
        <taxon>Dikarya</taxon>
        <taxon>Basidiomycota</taxon>
        <taxon>Agaricomycotina</taxon>
        <taxon>Agaricomycetes</taxon>
        <taxon>Agaricomycetidae</taxon>
        <taxon>Agaricales</taxon>
        <taxon>Marasmiineae</taxon>
        <taxon>Mycenaceae</taxon>
        <taxon>Mycena</taxon>
    </lineage>
</organism>
<accession>A0AAD6X5E4</accession>
<sequence>MSHSTWKLGVDVGRRLTQTDGLLYNSANGESYRSKVLSTPENQAKGVLATIAQLKSLVPTRDTLDLTSLHHGTTVATNALLEGTGAKVALIVTQGFRDTLVLRRSQVPGGLGAWVVYPKQHPLASLELTIEAAGRIAIDGSEVRPFDDKGFRERIQALKTKGPEAITVSFINSFANNSHEHVASQILREEFPGIPISLSSSILPELMEYERTLTTVVSAMVRPKVEKYFNSLQSELQDMDIRILRSDGGLTSPDLAKEFSCNLLYSGPAGGVAGVAGMIAQKTGYKNLLTFDMVGTSTDVCLIQNGIPSLRRETTVGDLTVRAPSVDVRTVVGAGGGSVAHVSEVTKALRVGPESSGAVPGPAAYGKGGIKATVTDANAILGYLPPALLGGAFKLDFDASRRAVQRIADDVGLTLYEAAEGILKLTNEKMYGALKGVSVERGHDPREYSLVAFGGAGPLHACSLAALTGAYPAIIPPSPGVLCAFGDAITSLRHEIGRTYICKLIDVTAAEIIDTCKNLGNQVSEVLEKQGVPPSRQNHAFEADMRYSGQALSLPVSFSLEAIEKEGLEVLERSFTSLHHSLFTYSLDLRVEIINLRSRAEEASEDVILKDLAKSDDGGVPSSEALTGKTQIYWNGATYNEVPMWDRTELRDGDKISGPAIITEMDSNTIVMPDHRAEVDRFGNILLWPTDSGGGGRTEAEDNQKIITQLVEAALANARLEMDGLILRSALSPAMREQLDYFRSMPLPDDGKMVVGQFGSYIQHFLKIWKGTIEEGDVFLTNDPYDVQGGISHLNDMLVMLPVYHNGKRVAWTANQGHFTDVGGQSPGSLPINGRSIFEDGIQIPLSKLYDGGKLNEALQNVICRNSRTPDFSRADLHALVAACRIAGQRVSEMCTRFGTEAFETALDDLLDRNKIAFAQLLKTNIPAKRMTFTDWMDDDGTGMGPWKVSCTMFKEPLEDGTGERLVYDFDGTDPQAESSVNWLVSPTTWKMRSSAYLIKALDPSITLNDGAYDLMDVRIPLGTLLNPMRPAALSCRTHLLGRTLDLILGLIGQRQPKFMTAAGFSDSPHLFYSGWRADGTWFQLYQIGFGGVPGRPVGDGLDGHSMFPSMKTVPNEFLELYFPLRIEHYATIPDSGGAGLHRGGNGVRIDYCFLRAGELSLHDDRWLTKPWGVNAGGEPGARSSKTLIRALDGARIALPSKADFIAVREGDVLEWRTWGGGGYGAPYARPAEIVAREVREGLVSRDGALRYGVMLTDALEVDVGATETLRADMMARKAAEGREEGAFEINRGGTLAEAFERCLEETGLPPPRLPSGRTLRGPAAGLPHIIALHARRQEEDRVEFGADYERYAGVGAELEVGVRGGVRACC</sequence>
<keyword evidence="7" id="KW-1185">Reference proteome</keyword>
<dbReference type="GO" id="GO:0006749">
    <property type="term" value="P:glutathione metabolic process"/>
    <property type="evidence" value="ECO:0007669"/>
    <property type="project" value="TreeGrafter"/>
</dbReference>
<dbReference type="InterPro" id="IPR003692">
    <property type="entry name" value="Hydantoinase_B"/>
</dbReference>
<dbReference type="Proteomes" id="UP001218188">
    <property type="component" value="Unassembled WGS sequence"/>
</dbReference>
<dbReference type="PANTHER" id="PTHR11365:SF23">
    <property type="entry name" value="HYPOTHETICAL 5-OXOPROLINASE (EUROFUNG)-RELATED"/>
    <property type="match status" value="1"/>
</dbReference>
<dbReference type="Pfam" id="PF01968">
    <property type="entry name" value="Hydantoinase_A"/>
    <property type="match status" value="1"/>
</dbReference>